<gene>
    <name evidence="7" type="ordered locus">MT2583</name>
</gene>
<evidence type="ECO:0000256" key="3">
    <source>
        <dbReference type="ARBA" id="ARBA00022692"/>
    </source>
</evidence>
<dbReference type="AlphaFoldDB" id="Q7D706"/>
<dbReference type="PANTHER" id="PTHR23519:SF1">
    <property type="entry name" value="AUTOPHAGY-RELATED PROTEIN 22"/>
    <property type="match status" value="1"/>
</dbReference>
<dbReference type="SUPFAM" id="SSF103473">
    <property type="entry name" value="MFS general substrate transporter"/>
    <property type="match status" value="1"/>
</dbReference>
<dbReference type="InterPro" id="IPR036259">
    <property type="entry name" value="MFS_trans_sf"/>
</dbReference>
<dbReference type="KEGG" id="mtc:MT2583"/>
<dbReference type="Gene3D" id="1.20.1250.20">
    <property type="entry name" value="MFS general substrate transporter like domains"/>
    <property type="match status" value="2"/>
</dbReference>
<feature type="transmembrane region" description="Helical" evidence="6">
    <location>
        <begin position="65"/>
        <end position="85"/>
    </location>
</feature>
<comment type="subcellular location">
    <subcellularLocation>
        <location evidence="1">Endomembrane system</location>
        <topology evidence="1">Multi-pass membrane protein</topology>
    </subcellularLocation>
</comment>
<name>Q7D706_MYCTO</name>
<reference evidence="7 8" key="1">
    <citation type="journal article" date="2002" name="J. Bacteriol.">
        <title>Whole-genome comparison of Mycobacterium tuberculosis clinical and laboratory strains.</title>
        <authorList>
            <person name="Fleischmann R.D."/>
            <person name="Alland D."/>
            <person name="Eisen J.A."/>
            <person name="Carpenter L."/>
            <person name="White O."/>
            <person name="Peterson J."/>
            <person name="DeBoy R."/>
            <person name="Dodson R."/>
            <person name="Gwinn M."/>
            <person name="Haft D."/>
            <person name="Hickey E."/>
            <person name="Kolonay J.F."/>
            <person name="Nelson W.C."/>
            <person name="Umayam L.A."/>
            <person name="Ermolaeva M."/>
            <person name="Salzberg S.L."/>
            <person name="Delcher A."/>
            <person name="Utterback T."/>
            <person name="Weidman J."/>
            <person name="Khouri H."/>
            <person name="Gill J."/>
            <person name="Mikula A."/>
            <person name="Bishai W."/>
            <person name="Jacobs Jr W.R.Jr."/>
            <person name="Venter J.C."/>
            <person name="Fraser C.M."/>
        </authorList>
    </citation>
    <scope>NUCLEOTIDE SEQUENCE [LARGE SCALE GENOMIC DNA]</scope>
    <source>
        <strain evidence="8">CDC 1551 / Oshkosh</strain>
    </source>
</reference>
<dbReference type="EMBL" id="AE000516">
    <property type="protein sequence ID" value="AAK46887.1"/>
    <property type="molecule type" value="Genomic_DNA"/>
</dbReference>
<protein>
    <recommendedName>
        <fullName evidence="9">Integral membrane leucine and alanine rich protein</fullName>
    </recommendedName>
</protein>
<evidence type="ECO:0008006" key="9">
    <source>
        <dbReference type="Google" id="ProtNLM"/>
    </source>
</evidence>
<feature type="transmembrane region" description="Helical" evidence="6">
    <location>
        <begin position="20"/>
        <end position="45"/>
    </location>
</feature>
<evidence type="ECO:0000256" key="1">
    <source>
        <dbReference type="ARBA" id="ARBA00004127"/>
    </source>
</evidence>
<keyword evidence="4 6" id="KW-1133">Transmembrane helix</keyword>
<keyword evidence="8" id="KW-1185">Reference proteome</keyword>
<feature type="transmembrane region" description="Helical" evidence="6">
    <location>
        <begin position="118"/>
        <end position="138"/>
    </location>
</feature>
<dbReference type="PANTHER" id="PTHR23519">
    <property type="entry name" value="AUTOPHAGY-RELATED PROTEIN 22"/>
    <property type="match status" value="1"/>
</dbReference>
<feature type="transmembrane region" description="Helical" evidence="6">
    <location>
        <begin position="325"/>
        <end position="342"/>
    </location>
</feature>
<keyword evidence="3 6" id="KW-0812">Transmembrane</keyword>
<feature type="transmembrane region" description="Helical" evidence="6">
    <location>
        <begin position="200"/>
        <end position="222"/>
    </location>
</feature>
<evidence type="ECO:0000256" key="6">
    <source>
        <dbReference type="SAM" id="Phobius"/>
    </source>
</evidence>
<keyword evidence="5 6" id="KW-0472">Membrane</keyword>
<proteinExistence type="predicted"/>
<keyword evidence="2" id="KW-0813">Transport</keyword>
<feature type="transmembrane region" description="Helical" evidence="6">
    <location>
        <begin position="348"/>
        <end position="371"/>
    </location>
</feature>
<accession>Q7D706</accession>
<feature type="transmembrane region" description="Helical" evidence="6">
    <location>
        <begin position="414"/>
        <end position="431"/>
    </location>
</feature>
<dbReference type="GO" id="GO:0012505">
    <property type="term" value="C:endomembrane system"/>
    <property type="evidence" value="ECO:0007669"/>
    <property type="project" value="UniProtKB-SubCell"/>
</dbReference>
<sequence>MPDMNNPGSRAGTLLHFRVVAWAMWDCGSTGLNAIVTTFVFSVYLTSAVGQGLPGGTSPASWLGRAGAVAGLTIGVLAPVVGVWVESPHRRRVALSVLTGTAVALTCAMFLIRDDPRYLWAGLVLLAATAASSDLSSVPYNAMLRQLSTPSTAGRISGFGWASGYVGSVALLLVIYLGFMSGSGSQRGLLQLPVANGLNVRMAMLVAAAWLALLGLPLLLVAHRLPDSGAASHPSTGLLGGYRKLWTEISAEWRRDRNLVYFLVASAIFRDGLAAIFAFGAVLGVNAYGLTQADVLIFGAAASVVAAVGAVLGGFVDHRIGSKPVIVGSLAAIIAAALTLLTLSGPTAFWACGLLLCVFIGPAQSSARALLLHMAQHGKEGVAFGLYTMTGRAVSFLGPWLFSVFVDVFHTVRAGLGGVCLVLTTGLLLMLRVQVSRHGGALTTAQSS</sequence>
<dbReference type="Pfam" id="PF11700">
    <property type="entry name" value="ATG22"/>
    <property type="match status" value="1"/>
</dbReference>
<feature type="transmembrane region" description="Helical" evidence="6">
    <location>
        <begin position="259"/>
        <end position="283"/>
    </location>
</feature>
<dbReference type="InterPro" id="IPR024671">
    <property type="entry name" value="Atg22-like"/>
</dbReference>
<feature type="transmembrane region" description="Helical" evidence="6">
    <location>
        <begin position="383"/>
        <end position="402"/>
    </location>
</feature>
<feature type="transmembrane region" description="Helical" evidence="6">
    <location>
        <begin position="295"/>
        <end position="316"/>
    </location>
</feature>
<evidence type="ECO:0000256" key="2">
    <source>
        <dbReference type="ARBA" id="ARBA00022448"/>
    </source>
</evidence>
<evidence type="ECO:0000313" key="8">
    <source>
        <dbReference type="Proteomes" id="UP000001020"/>
    </source>
</evidence>
<dbReference type="InterPro" id="IPR050495">
    <property type="entry name" value="ATG22/LtaA_families"/>
</dbReference>
<evidence type="ECO:0000313" key="7">
    <source>
        <dbReference type="EMBL" id="AAK46887.1"/>
    </source>
</evidence>
<evidence type="ECO:0000256" key="4">
    <source>
        <dbReference type="ARBA" id="ARBA00022989"/>
    </source>
</evidence>
<feature type="transmembrane region" description="Helical" evidence="6">
    <location>
        <begin position="92"/>
        <end position="112"/>
    </location>
</feature>
<dbReference type="Proteomes" id="UP000001020">
    <property type="component" value="Chromosome"/>
</dbReference>
<evidence type="ECO:0000256" key="5">
    <source>
        <dbReference type="ARBA" id="ARBA00023136"/>
    </source>
</evidence>
<feature type="transmembrane region" description="Helical" evidence="6">
    <location>
        <begin position="159"/>
        <end position="180"/>
    </location>
</feature>
<dbReference type="HOGENOM" id="CLU_017518_3_1_11"/>
<organism evidence="7 8">
    <name type="scientific">Mycobacterium tuberculosis (strain CDC 1551 / Oshkosh)</name>
    <dbReference type="NCBI Taxonomy" id="83331"/>
    <lineage>
        <taxon>Bacteria</taxon>
        <taxon>Bacillati</taxon>
        <taxon>Actinomycetota</taxon>
        <taxon>Actinomycetes</taxon>
        <taxon>Mycobacteriales</taxon>
        <taxon>Mycobacteriaceae</taxon>
        <taxon>Mycobacterium</taxon>
        <taxon>Mycobacterium tuberculosis complex</taxon>
    </lineage>
</organism>